<protein>
    <submittedName>
        <fullName evidence="1">Uncharacterized protein</fullName>
    </submittedName>
</protein>
<name>A0A150P6U1_SORCE</name>
<proteinExistence type="predicted"/>
<sequence length="78" mass="8320">MRSSISRSEVAVARSRGLWRRQAYRNAAMSAVLGSSARRLTGAGSPSWVTCAVISATSVGPSKSVLPVRISYARQPKL</sequence>
<comment type="caution">
    <text evidence="1">The sequence shown here is derived from an EMBL/GenBank/DDBJ whole genome shotgun (WGS) entry which is preliminary data.</text>
</comment>
<reference evidence="1 2" key="1">
    <citation type="submission" date="2014-02" db="EMBL/GenBank/DDBJ databases">
        <title>The small core and large imbalanced accessory genome model reveals a collaborative survival strategy of Sorangium cellulosum strains in nature.</title>
        <authorList>
            <person name="Han K."/>
            <person name="Peng R."/>
            <person name="Blom J."/>
            <person name="Li Y.-Z."/>
        </authorList>
    </citation>
    <scope>NUCLEOTIDE SEQUENCE [LARGE SCALE GENOMIC DNA]</scope>
    <source>
        <strain evidence="1 2">So0157-25</strain>
    </source>
</reference>
<evidence type="ECO:0000313" key="2">
    <source>
        <dbReference type="Proteomes" id="UP000075420"/>
    </source>
</evidence>
<dbReference type="AlphaFoldDB" id="A0A150P6U1"/>
<dbReference type="Proteomes" id="UP000075420">
    <property type="component" value="Unassembled WGS sequence"/>
</dbReference>
<organism evidence="1 2">
    <name type="scientific">Sorangium cellulosum</name>
    <name type="common">Polyangium cellulosum</name>
    <dbReference type="NCBI Taxonomy" id="56"/>
    <lineage>
        <taxon>Bacteria</taxon>
        <taxon>Pseudomonadati</taxon>
        <taxon>Myxococcota</taxon>
        <taxon>Polyangia</taxon>
        <taxon>Polyangiales</taxon>
        <taxon>Polyangiaceae</taxon>
        <taxon>Sorangium</taxon>
    </lineage>
</organism>
<gene>
    <name evidence="1" type="ORF">BE08_25830</name>
</gene>
<dbReference type="EMBL" id="JELY01002858">
    <property type="protein sequence ID" value="KYF51393.1"/>
    <property type="molecule type" value="Genomic_DNA"/>
</dbReference>
<evidence type="ECO:0000313" key="1">
    <source>
        <dbReference type="EMBL" id="KYF51393.1"/>
    </source>
</evidence>
<accession>A0A150P6U1</accession>